<evidence type="ECO:0000256" key="1">
    <source>
        <dbReference type="SAM" id="Phobius"/>
    </source>
</evidence>
<keyword evidence="4" id="KW-1185">Reference proteome</keyword>
<dbReference type="RefSeq" id="WP_194121113.1">
    <property type="nucleotide sequence ID" value="NZ_JACYGY010000001.1"/>
</dbReference>
<dbReference type="Proteomes" id="UP000634134">
    <property type="component" value="Unassembled WGS sequence"/>
</dbReference>
<gene>
    <name evidence="3" type="ORF">IEE83_13770</name>
</gene>
<dbReference type="Gene3D" id="1.10.10.1320">
    <property type="entry name" value="Anti-sigma factor, zinc-finger domain"/>
    <property type="match status" value="1"/>
</dbReference>
<evidence type="ECO:0000313" key="3">
    <source>
        <dbReference type="EMBL" id="MBE9462949.1"/>
    </source>
</evidence>
<keyword evidence="1" id="KW-1133">Transmembrane helix</keyword>
<evidence type="ECO:0000313" key="4">
    <source>
        <dbReference type="Proteomes" id="UP000634134"/>
    </source>
</evidence>
<dbReference type="EMBL" id="JACYGY010000001">
    <property type="protein sequence ID" value="MBE9462949.1"/>
    <property type="molecule type" value="Genomic_DNA"/>
</dbReference>
<sequence>MKTERKHMTCEHTKAQFTDWLNKDPADPERIRIDKHLAECPECQEEFASSKQLWEMMGQVEVEVPTERMRVNFNSMLGEFKENVKTKDRYSIDNLIDAVRQFVLPQWTVQLTFSLILVGLGWIIGFRMNRSERAETAYTQQIDTLATQIQEMRQTMMLALIENPSATERLRAVSYTNDITNADDKVIDALFSTLNNDPNVNVRLVTLEAITQFAADPVVREKLVHSLAQQDSPMVQVALADVMVKLQEKRSIKTFRKMLRQENLNELVKNKIEQTIKDLS</sequence>
<feature type="domain" description="Putative zinc-finger" evidence="2">
    <location>
        <begin position="10"/>
        <end position="44"/>
    </location>
</feature>
<dbReference type="InterPro" id="IPR011989">
    <property type="entry name" value="ARM-like"/>
</dbReference>
<dbReference type="Pfam" id="PF13646">
    <property type="entry name" value="HEAT_2"/>
    <property type="match status" value="1"/>
</dbReference>
<comment type="caution">
    <text evidence="3">The sequence shown here is derived from an EMBL/GenBank/DDBJ whole genome shotgun (WGS) entry which is preliminary data.</text>
</comment>
<proteinExistence type="predicted"/>
<dbReference type="InterPro" id="IPR027383">
    <property type="entry name" value="Znf_put"/>
</dbReference>
<organism evidence="3 4">
    <name type="scientific">Dyadobacter subterraneus</name>
    <dbReference type="NCBI Taxonomy" id="2773304"/>
    <lineage>
        <taxon>Bacteria</taxon>
        <taxon>Pseudomonadati</taxon>
        <taxon>Bacteroidota</taxon>
        <taxon>Cytophagia</taxon>
        <taxon>Cytophagales</taxon>
        <taxon>Spirosomataceae</taxon>
        <taxon>Dyadobacter</taxon>
    </lineage>
</organism>
<keyword evidence="1" id="KW-0812">Transmembrane</keyword>
<evidence type="ECO:0000259" key="2">
    <source>
        <dbReference type="Pfam" id="PF13490"/>
    </source>
</evidence>
<dbReference type="InterPro" id="IPR016024">
    <property type="entry name" value="ARM-type_fold"/>
</dbReference>
<protein>
    <submittedName>
        <fullName evidence="3">HEAT repeat domain-containing protein</fullName>
    </submittedName>
</protein>
<feature type="transmembrane region" description="Helical" evidence="1">
    <location>
        <begin position="107"/>
        <end position="126"/>
    </location>
</feature>
<accession>A0ABR9WFJ9</accession>
<dbReference type="InterPro" id="IPR041916">
    <property type="entry name" value="Anti_sigma_zinc_sf"/>
</dbReference>
<dbReference type="SUPFAM" id="SSF48371">
    <property type="entry name" value="ARM repeat"/>
    <property type="match status" value="1"/>
</dbReference>
<reference evidence="4" key="1">
    <citation type="submission" date="2023-07" db="EMBL/GenBank/DDBJ databases">
        <title>Dyadobacter sp. nov 'subterranea' isolated from contaminted grondwater.</title>
        <authorList>
            <person name="Szabo I."/>
            <person name="Al-Omari J."/>
            <person name="Szerdahelyi S.G."/>
            <person name="Rado J."/>
        </authorList>
    </citation>
    <scope>NUCLEOTIDE SEQUENCE [LARGE SCALE GENOMIC DNA]</scope>
    <source>
        <strain evidence="4">UP-52</strain>
    </source>
</reference>
<keyword evidence="1" id="KW-0472">Membrane</keyword>
<dbReference type="Pfam" id="PF13490">
    <property type="entry name" value="zf-HC2"/>
    <property type="match status" value="1"/>
</dbReference>
<dbReference type="Gene3D" id="1.25.10.10">
    <property type="entry name" value="Leucine-rich Repeat Variant"/>
    <property type="match status" value="1"/>
</dbReference>
<name>A0ABR9WFJ9_9BACT</name>